<dbReference type="InterPro" id="IPR011333">
    <property type="entry name" value="SKP1/BTB/POZ_sf"/>
</dbReference>
<sequence>MKSTFLEELSNDLFELLDKSEDYNVIIQAGDPTNPKEFKAHSVLLRARSGYFRSALSNDWPRKSGDLIVFRKPNIPSEIFEIILKYIYSGIIELDQLDGADLLRLMLASDELQLPILISHAQDHLIKAQPEWINQTLVPILHIVCHHGTFGKLRDYTLKTVCASPQILFESKDFLNLEESVLLYLLKRDDLIWDEINIWDHVIKWGIANTPQSKLHDNISNWSDKDFEDLEFTLHRCIPLIRFALISSGDFFHKIRKPFRKLLPPLIEEQILQFYLDPESRVHNVFLPRNIASEQIDSVLIDGRHTTLLSNWIDRKDKKLNLKRKNPYKFNLLVRASRDGFGVDVFHNKCDSIARTLVLAKVKGSNQIVGGYNPVKWNLSENSHGTSMGTHKSFKKFGSTMDSFLFSFNDAHNPTMAILSRISESLEDEAIYFSHNYGPCFGQNDLHMVDQSWNCRKTSYSNEILEGSSNFIADDYEVFQIVENDGLKAKKTEVLEERRMFIHSFDGYIR</sequence>
<dbReference type="OrthoDB" id="25620at2759"/>
<dbReference type="SUPFAM" id="SSF54695">
    <property type="entry name" value="POZ domain"/>
    <property type="match status" value="1"/>
</dbReference>
<evidence type="ECO:0000313" key="3">
    <source>
        <dbReference type="EMBL" id="RIB11381.1"/>
    </source>
</evidence>
<dbReference type="Gene3D" id="1.25.40.420">
    <property type="match status" value="1"/>
</dbReference>
<keyword evidence="4" id="KW-1185">Reference proteome</keyword>
<dbReference type="CDD" id="cd18186">
    <property type="entry name" value="BTB_POZ_ZBTB_KLHL-like"/>
    <property type="match status" value="1"/>
</dbReference>
<evidence type="ECO:0008006" key="5">
    <source>
        <dbReference type="Google" id="ProtNLM"/>
    </source>
</evidence>
<dbReference type="Pfam" id="PF07534">
    <property type="entry name" value="TLD"/>
    <property type="match status" value="1"/>
</dbReference>
<feature type="domain" description="TLDc" evidence="2">
    <location>
        <begin position="299"/>
        <end position="482"/>
    </location>
</feature>
<proteinExistence type="predicted"/>
<feature type="domain" description="BTB" evidence="1">
    <location>
        <begin position="23"/>
        <end position="96"/>
    </location>
</feature>
<dbReference type="PROSITE" id="PS50097">
    <property type="entry name" value="BTB"/>
    <property type="match status" value="1"/>
</dbReference>
<evidence type="ECO:0000259" key="2">
    <source>
        <dbReference type="PROSITE" id="PS51886"/>
    </source>
</evidence>
<dbReference type="EMBL" id="QKWP01001139">
    <property type="protein sequence ID" value="RIB11381.1"/>
    <property type="molecule type" value="Genomic_DNA"/>
</dbReference>
<reference evidence="3 4" key="1">
    <citation type="submission" date="2018-06" db="EMBL/GenBank/DDBJ databases">
        <title>Comparative genomics reveals the genomic features of Rhizophagus irregularis, R. cerebriforme, R. diaphanum and Gigaspora rosea, and their symbiotic lifestyle signature.</title>
        <authorList>
            <person name="Morin E."/>
            <person name="San Clemente H."/>
            <person name="Chen E.C.H."/>
            <person name="De La Providencia I."/>
            <person name="Hainaut M."/>
            <person name="Kuo A."/>
            <person name="Kohler A."/>
            <person name="Murat C."/>
            <person name="Tang N."/>
            <person name="Roy S."/>
            <person name="Loubradou J."/>
            <person name="Henrissat B."/>
            <person name="Grigoriev I.V."/>
            <person name="Corradi N."/>
            <person name="Roux C."/>
            <person name="Martin F.M."/>
        </authorList>
    </citation>
    <scope>NUCLEOTIDE SEQUENCE [LARGE SCALE GENOMIC DNA]</scope>
    <source>
        <strain evidence="3 4">DAOM 194757</strain>
    </source>
</reference>
<dbReference type="AlphaFoldDB" id="A0A397UPC9"/>
<dbReference type="InterPro" id="IPR051481">
    <property type="entry name" value="BTB-POZ/Galectin-3-binding"/>
</dbReference>
<organism evidence="3 4">
    <name type="scientific">Gigaspora rosea</name>
    <dbReference type="NCBI Taxonomy" id="44941"/>
    <lineage>
        <taxon>Eukaryota</taxon>
        <taxon>Fungi</taxon>
        <taxon>Fungi incertae sedis</taxon>
        <taxon>Mucoromycota</taxon>
        <taxon>Glomeromycotina</taxon>
        <taxon>Glomeromycetes</taxon>
        <taxon>Diversisporales</taxon>
        <taxon>Gigasporaceae</taxon>
        <taxon>Gigaspora</taxon>
    </lineage>
</organism>
<accession>A0A397UPC9</accession>
<dbReference type="PANTHER" id="PTHR24410:SF23">
    <property type="entry name" value="BTB DOMAIN-CONTAINING PROTEIN-RELATED"/>
    <property type="match status" value="1"/>
</dbReference>
<evidence type="ECO:0000259" key="1">
    <source>
        <dbReference type="PROSITE" id="PS50097"/>
    </source>
</evidence>
<name>A0A397UPC9_9GLOM</name>
<dbReference type="InterPro" id="IPR011705">
    <property type="entry name" value="BACK"/>
</dbReference>
<gene>
    <name evidence="3" type="ORF">C2G38_2250187</name>
</gene>
<dbReference type="SMART" id="SM00225">
    <property type="entry name" value="BTB"/>
    <property type="match status" value="1"/>
</dbReference>
<comment type="caution">
    <text evidence="3">The sequence shown here is derived from an EMBL/GenBank/DDBJ whole genome shotgun (WGS) entry which is preliminary data.</text>
</comment>
<protein>
    <recommendedName>
        <fullName evidence="5">BTB/POZ domain-containing protein</fullName>
    </recommendedName>
</protein>
<dbReference type="PANTHER" id="PTHR24410">
    <property type="entry name" value="HL07962P-RELATED"/>
    <property type="match status" value="1"/>
</dbReference>
<dbReference type="InterPro" id="IPR000210">
    <property type="entry name" value="BTB/POZ_dom"/>
</dbReference>
<dbReference type="Pfam" id="PF00651">
    <property type="entry name" value="BTB"/>
    <property type="match status" value="1"/>
</dbReference>
<dbReference type="PROSITE" id="PS51886">
    <property type="entry name" value="TLDC"/>
    <property type="match status" value="1"/>
</dbReference>
<dbReference type="Gene3D" id="3.30.710.10">
    <property type="entry name" value="Potassium Channel Kv1.1, Chain A"/>
    <property type="match status" value="1"/>
</dbReference>
<dbReference type="Proteomes" id="UP000266673">
    <property type="component" value="Unassembled WGS sequence"/>
</dbReference>
<dbReference type="Pfam" id="PF07707">
    <property type="entry name" value="BACK"/>
    <property type="match status" value="1"/>
</dbReference>
<dbReference type="InterPro" id="IPR006571">
    <property type="entry name" value="TLDc_dom"/>
</dbReference>
<evidence type="ECO:0000313" key="4">
    <source>
        <dbReference type="Proteomes" id="UP000266673"/>
    </source>
</evidence>